<organism evidence="7 8">
    <name type="scientific">Scleropages formosus</name>
    <name type="common">Asian bonytongue</name>
    <name type="synonym">Osteoglossum formosum</name>
    <dbReference type="NCBI Taxonomy" id="113540"/>
    <lineage>
        <taxon>Eukaryota</taxon>
        <taxon>Metazoa</taxon>
        <taxon>Chordata</taxon>
        <taxon>Craniata</taxon>
        <taxon>Vertebrata</taxon>
        <taxon>Euteleostomi</taxon>
        <taxon>Actinopterygii</taxon>
        <taxon>Neopterygii</taxon>
        <taxon>Teleostei</taxon>
        <taxon>Osteoglossocephala</taxon>
        <taxon>Osteoglossomorpha</taxon>
        <taxon>Osteoglossiformes</taxon>
        <taxon>Osteoglossidae</taxon>
        <taxon>Scleropages</taxon>
    </lineage>
</organism>
<evidence type="ECO:0000313" key="7">
    <source>
        <dbReference type="Ensembl" id="ENSSFOP00015016549.2"/>
    </source>
</evidence>
<dbReference type="GO" id="GO:0007165">
    <property type="term" value="P:signal transduction"/>
    <property type="evidence" value="ECO:0007669"/>
    <property type="project" value="InterPro"/>
</dbReference>
<feature type="compositionally biased region" description="Low complexity" evidence="4">
    <location>
        <begin position="293"/>
        <end position="323"/>
    </location>
</feature>
<dbReference type="GO" id="GO:0035023">
    <property type="term" value="P:regulation of Rho protein signal transduction"/>
    <property type="evidence" value="ECO:0007669"/>
    <property type="project" value="TreeGrafter"/>
</dbReference>
<dbReference type="Gene3D" id="1.10.555.10">
    <property type="entry name" value="Rho GTPase activation protein"/>
    <property type="match status" value="1"/>
</dbReference>
<feature type="compositionally biased region" description="Basic and acidic residues" evidence="4">
    <location>
        <begin position="490"/>
        <end position="501"/>
    </location>
</feature>
<dbReference type="PROSITE" id="PS50238">
    <property type="entry name" value="RHOGAP"/>
    <property type="match status" value="1"/>
</dbReference>
<dbReference type="Pfam" id="PF00620">
    <property type="entry name" value="RhoGAP"/>
    <property type="match status" value="1"/>
</dbReference>
<keyword evidence="3" id="KW-0597">Phosphoprotein</keyword>
<dbReference type="GO" id="GO:0005096">
    <property type="term" value="F:GTPase activator activity"/>
    <property type="evidence" value="ECO:0007669"/>
    <property type="project" value="UniProtKB-KW"/>
</dbReference>
<feature type="compositionally biased region" description="Basic and acidic residues" evidence="4">
    <location>
        <begin position="339"/>
        <end position="349"/>
    </location>
</feature>
<dbReference type="Pfam" id="PF01852">
    <property type="entry name" value="START"/>
    <property type="match status" value="1"/>
</dbReference>
<evidence type="ECO:0000256" key="1">
    <source>
        <dbReference type="ARBA" id="ARBA00004170"/>
    </source>
</evidence>
<dbReference type="Proteomes" id="UP000694397">
    <property type="component" value="Chromosome 14"/>
</dbReference>
<dbReference type="InterPro" id="IPR002913">
    <property type="entry name" value="START_lipid-bd_dom"/>
</dbReference>
<evidence type="ECO:0000259" key="5">
    <source>
        <dbReference type="PROSITE" id="PS50238"/>
    </source>
</evidence>
<accession>A0A8C9RPW3</accession>
<dbReference type="SMART" id="SM00324">
    <property type="entry name" value="RhoGAP"/>
    <property type="match status" value="1"/>
</dbReference>
<dbReference type="Gene3D" id="3.30.530.20">
    <property type="match status" value="1"/>
</dbReference>
<dbReference type="GO" id="GO:0030036">
    <property type="term" value="P:actin cytoskeleton organization"/>
    <property type="evidence" value="ECO:0007669"/>
    <property type="project" value="TreeGrafter"/>
</dbReference>
<dbReference type="CDD" id="cd04375">
    <property type="entry name" value="RhoGAP_DLC1"/>
    <property type="match status" value="1"/>
</dbReference>
<dbReference type="GeneTree" id="ENSGT00950000183061"/>
<evidence type="ECO:0000256" key="2">
    <source>
        <dbReference type="ARBA" id="ARBA00022468"/>
    </source>
</evidence>
<feature type="domain" description="Rho-GAP" evidence="5">
    <location>
        <begin position="616"/>
        <end position="823"/>
    </location>
</feature>
<evidence type="ECO:0000256" key="3">
    <source>
        <dbReference type="ARBA" id="ARBA00022553"/>
    </source>
</evidence>
<protein>
    <submittedName>
        <fullName evidence="7">Si:dkeyp-23e4.3</fullName>
    </submittedName>
</protein>
<dbReference type="PANTHER" id="PTHR12659">
    <property type="entry name" value="RHO-TYPE GTPASE ACTIVATING PROTEIN"/>
    <property type="match status" value="1"/>
</dbReference>
<dbReference type="OrthoDB" id="10003330at2759"/>
<keyword evidence="2" id="KW-0343">GTPase activation</keyword>
<proteinExistence type="predicted"/>
<dbReference type="GeneID" id="108920111"/>
<dbReference type="SUPFAM" id="SSF48350">
    <property type="entry name" value="GTPase activation domain, GAP"/>
    <property type="match status" value="1"/>
</dbReference>
<dbReference type="InterPro" id="IPR013761">
    <property type="entry name" value="SAM/pointed_sf"/>
</dbReference>
<dbReference type="SUPFAM" id="SSF47769">
    <property type="entry name" value="SAM/Pointed domain"/>
    <property type="match status" value="1"/>
</dbReference>
<gene>
    <name evidence="7" type="primary">si:dkeyp-23e4.3</name>
</gene>
<dbReference type="Ensembl" id="ENSSFOT00015016737.2">
    <property type="protein sequence ID" value="ENSSFOP00015016549.2"/>
    <property type="gene ID" value="ENSSFOG00015010683.2"/>
</dbReference>
<dbReference type="InterPro" id="IPR001660">
    <property type="entry name" value="SAM"/>
</dbReference>
<dbReference type="KEGG" id="sfm:108920111"/>
<evidence type="ECO:0000256" key="4">
    <source>
        <dbReference type="SAM" id="MobiDB-lite"/>
    </source>
</evidence>
<evidence type="ECO:0000313" key="8">
    <source>
        <dbReference type="Proteomes" id="UP000694397"/>
    </source>
</evidence>
<comment type="subcellular location">
    <subcellularLocation>
        <location evidence="1">Membrane</location>
        <topology evidence="1">Peripheral membrane protein</topology>
    </subcellularLocation>
</comment>
<reference evidence="7 8" key="1">
    <citation type="submission" date="2019-04" db="EMBL/GenBank/DDBJ databases">
        <authorList>
            <consortium name="Wellcome Sanger Institute Data Sharing"/>
        </authorList>
    </citation>
    <scope>NUCLEOTIDE SEQUENCE [LARGE SCALE GENOMIC DNA]</scope>
</reference>
<reference evidence="7" key="2">
    <citation type="submission" date="2025-08" db="UniProtKB">
        <authorList>
            <consortium name="Ensembl"/>
        </authorList>
    </citation>
    <scope>IDENTIFICATION</scope>
</reference>
<sequence>MAHTVKTPLRRSFSEHVKNSTNKAWDVFWKSAREKRLSEIEAKEACDWLKAAGFPQYAQLFKDCQFPIDIDWVKSDHEFLDKDAIDSLCRRLNTLNKCVDIKLEMRRPRRRSEDSEEEEPCAISTKWSFERRNRLWSRLEHLEFLPGPDSAGQKELEGDAAKRHSSCSSDSDGHGPNRLPNELETSRSSSWGSSLHKPASLDSSFSGPPSPGEMPSFSSEECFASEKPSRKRGQSLLRRMERLRTGSSTLRTSSCCKARPAIGGPTLLEGLNEERLCRLRCVDVSELQDKPESQASSSAASGSSSCLESSSSGSPSENNSAVSTPSPITRVRGNRQRARVQEQKHENEKNLHQGLVFHVPHEHKPGTFPTALTHSVNPNSVNWRTGSFHGYRARLCRSSSSGEQVCSPLAALDHRVSIYDNVPTHAPDEEGPEEGRTGDVEDDVFSALDNVMERINGLQQLVSTWAEKLSDEGDLDSANDSASPCPSSPKDIHLEVKKPEAEDPVASERSTENFDKETDDLESAYSNYSGGQSTVHHKRCLHWSSEQSLHQESLGVGLEALSADDMNLLQKFSLLKLTSLMDRYSPTSKQGWNWMVPKGMRKSKGIEQKELRVFGVPLLVSMQREGSPLPRSILKAIQYLRTQCLDQVGLFRKSGVKSRIQFLRDTVETDPEGVSYEGQSAFDVADMIKQFFRDLPESIFSSKLCETFLHIYQYFPKDQQFIATQAAIFLLPDENREALQTLLLFLRDVVDCVEENQMTPTNIAVCLAPSLFHLNTLRRDSTTTSKHSHRKYSLGRPDQRDLSENLAATQGLAHMVSECPRLFQVPEHWMKRSQRRQHEEAMQPDHGMENKLEDSVRLQLSTQSVLRENQERFRDWVPSSASHHVDLAFKKVEDQYPLRLWKATVEVEAPQDEVLHRVRMERRLWDRDLLRERVLEVLDAESEVYQYTLQALGSRLPEEHLLLRTCQHDPTTGAFVLAAVSTNHPEVPAEGMQVQVLTSVYLVESLGPRRTRLTHVCRTDTRGRTPEWYNKVWGHCLTSELVAIRDSFKRDVGNTKT</sequence>
<dbReference type="SMART" id="SM00234">
    <property type="entry name" value="START"/>
    <property type="match status" value="1"/>
</dbReference>
<dbReference type="Gene3D" id="1.10.287.2070">
    <property type="match status" value="1"/>
</dbReference>
<dbReference type="AlphaFoldDB" id="A0A8C9RPW3"/>
<feature type="region of interest" description="Disordered" evidence="4">
    <location>
        <begin position="147"/>
        <end position="236"/>
    </location>
</feature>
<dbReference type="PANTHER" id="PTHR12659:SF4">
    <property type="entry name" value="RHO-GAP DOMAIN-CONTAINING PROTEIN"/>
    <property type="match status" value="1"/>
</dbReference>
<dbReference type="SUPFAM" id="SSF55961">
    <property type="entry name" value="Bet v1-like"/>
    <property type="match status" value="1"/>
</dbReference>
<feature type="region of interest" description="Disordered" evidence="4">
    <location>
        <begin position="472"/>
        <end position="524"/>
    </location>
</feature>
<dbReference type="InterPro" id="IPR008936">
    <property type="entry name" value="Rho_GTPase_activation_prot"/>
</dbReference>
<dbReference type="GO" id="GO:0016020">
    <property type="term" value="C:membrane"/>
    <property type="evidence" value="ECO:0007669"/>
    <property type="project" value="UniProtKB-SubCell"/>
</dbReference>
<keyword evidence="8" id="KW-1185">Reference proteome</keyword>
<feature type="compositionally biased region" description="Basic and acidic residues" evidence="4">
    <location>
        <begin position="152"/>
        <end position="162"/>
    </location>
</feature>
<evidence type="ECO:0000259" key="6">
    <source>
        <dbReference type="PROSITE" id="PS50848"/>
    </source>
</evidence>
<dbReference type="InterPro" id="IPR023393">
    <property type="entry name" value="START-like_dom_sf"/>
</dbReference>
<feature type="region of interest" description="Disordered" evidence="4">
    <location>
        <begin position="288"/>
        <end position="349"/>
    </location>
</feature>
<dbReference type="PROSITE" id="PS50848">
    <property type="entry name" value="START"/>
    <property type="match status" value="1"/>
</dbReference>
<feature type="domain" description="START" evidence="6">
    <location>
        <begin position="861"/>
        <end position="1029"/>
    </location>
</feature>
<dbReference type="GO" id="GO:0008289">
    <property type="term" value="F:lipid binding"/>
    <property type="evidence" value="ECO:0007669"/>
    <property type="project" value="InterPro"/>
</dbReference>
<name>A0A8C9RPW3_SCLFO</name>
<dbReference type="Pfam" id="PF07647">
    <property type="entry name" value="SAM_2"/>
    <property type="match status" value="1"/>
</dbReference>
<reference evidence="7" key="3">
    <citation type="submission" date="2025-09" db="UniProtKB">
        <authorList>
            <consortium name="Ensembl"/>
        </authorList>
    </citation>
    <scope>IDENTIFICATION</scope>
</reference>
<dbReference type="InterPro" id="IPR000198">
    <property type="entry name" value="RhoGAP_dom"/>
</dbReference>